<dbReference type="Proteomes" id="UP000092024">
    <property type="component" value="Unassembled WGS sequence"/>
</dbReference>
<evidence type="ECO:0000256" key="3">
    <source>
        <dbReference type="RuleBase" id="RU003850"/>
    </source>
</evidence>
<dbReference type="RefSeq" id="WP_068682763.1">
    <property type="nucleotide sequence ID" value="NZ_LYPA01000052.1"/>
</dbReference>
<dbReference type="STRING" id="1844972.A7K91_17630"/>
<comment type="similarity">
    <text evidence="3">Belongs to the urease gamma subunit family.</text>
</comment>
<dbReference type="EC" id="3.5.1.5" evidence="3"/>
<reference evidence="4 5" key="1">
    <citation type="submission" date="2016-05" db="EMBL/GenBank/DDBJ databases">
        <title>Paenibacillus oryzae. sp. nov., isolated from the rice root.</title>
        <authorList>
            <person name="Zhang J."/>
            <person name="Zhang X."/>
        </authorList>
    </citation>
    <scope>NUCLEOTIDE SEQUENCE [LARGE SCALE GENOMIC DNA]</scope>
    <source>
        <strain evidence="4 5">1DrF-4</strain>
    </source>
</reference>
<dbReference type="InterPro" id="IPR002026">
    <property type="entry name" value="Urease_gamma/gamma-beta_su"/>
</dbReference>
<keyword evidence="1 3" id="KW-0378">Hydrolase</keyword>
<dbReference type="PANTHER" id="PTHR33569:SF1">
    <property type="entry name" value="UREASE"/>
    <property type="match status" value="1"/>
</dbReference>
<comment type="caution">
    <text evidence="4">The sequence shown here is derived from an EMBL/GenBank/DDBJ whole genome shotgun (WGS) entry which is preliminary data.</text>
</comment>
<protein>
    <recommendedName>
        <fullName evidence="3">Urease subunit gamma</fullName>
        <ecNumber evidence="3">3.5.1.5</ecNumber>
    </recommendedName>
</protein>
<dbReference type="InterPro" id="IPR036463">
    <property type="entry name" value="Urease_gamma_sf"/>
</dbReference>
<dbReference type="OrthoDB" id="9793527at2"/>
<evidence type="ECO:0000313" key="5">
    <source>
        <dbReference type="Proteomes" id="UP000092024"/>
    </source>
</evidence>
<evidence type="ECO:0000256" key="2">
    <source>
        <dbReference type="ARBA" id="ARBA00047778"/>
    </source>
</evidence>
<dbReference type="SUPFAM" id="SSF54111">
    <property type="entry name" value="Urease, gamma-subunit"/>
    <property type="match status" value="1"/>
</dbReference>
<comment type="catalytic activity">
    <reaction evidence="2 3">
        <text>urea + 2 H2O + H(+) = hydrogencarbonate + 2 NH4(+)</text>
        <dbReference type="Rhea" id="RHEA:20557"/>
        <dbReference type="ChEBI" id="CHEBI:15377"/>
        <dbReference type="ChEBI" id="CHEBI:15378"/>
        <dbReference type="ChEBI" id="CHEBI:16199"/>
        <dbReference type="ChEBI" id="CHEBI:17544"/>
        <dbReference type="ChEBI" id="CHEBI:28938"/>
        <dbReference type="EC" id="3.5.1.5"/>
    </reaction>
</comment>
<dbReference type="AlphaFoldDB" id="A0A1A5YJQ7"/>
<accession>A0A1A5YJQ7</accession>
<dbReference type="GO" id="GO:0043419">
    <property type="term" value="P:urea catabolic process"/>
    <property type="evidence" value="ECO:0007669"/>
    <property type="project" value="InterPro"/>
</dbReference>
<dbReference type="NCBIfam" id="TIGR00193">
    <property type="entry name" value="urease_gam"/>
    <property type="match status" value="1"/>
</dbReference>
<name>A0A1A5YJQ7_9BACL</name>
<sequence>MALTAKEKEQLLLAIAADLAKRRLKRGEMLDYSQSTALIITEMRESARNGASVEELQKRGRSLLNRNQVMPGIPEMLAELHVEVPDVDSMTTIKLYNPIYTVH</sequence>
<dbReference type="PANTHER" id="PTHR33569">
    <property type="entry name" value="UREASE"/>
    <property type="match status" value="1"/>
</dbReference>
<dbReference type="EMBL" id="LYPA01000052">
    <property type="protein sequence ID" value="OBR65851.1"/>
    <property type="molecule type" value="Genomic_DNA"/>
</dbReference>
<comment type="subcellular location">
    <subcellularLocation>
        <location evidence="3">Cytoplasm</location>
    </subcellularLocation>
</comment>
<organism evidence="4 5">
    <name type="scientific">Paenibacillus oryzae</name>
    <dbReference type="NCBI Taxonomy" id="1844972"/>
    <lineage>
        <taxon>Bacteria</taxon>
        <taxon>Bacillati</taxon>
        <taxon>Bacillota</taxon>
        <taxon>Bacilli</taxon>
        <taxon>Bacillales</taxon>
        <taxon>Paenibacillaceae</taxon>
        <taxon>Paenibacillus</taxon>
    </lineage>
</organism>
<dbReference type="Gene3D" id="3.30.280.10">
    <property type="entry name" value="Urease, gamma-like subunit"/>
    <property type="match status" value="1"/>
</dbReference>
<evidence type="ECO:0000256" key="1">
    <source>
        <dbReference type="ARBA" id="ARBA00022801"/>
    </source>
</evidence>
<evidence type="ECO:0000313" key="4">
    <source>
        <dbReference type="EMBL" id="OBR65851.1"/>
    </source>
</evidence>
<dbReference type="GO" id="GO:0005737">
    <property type="term" value="C:cytoplasm"/>
    <property type="evidence" value="ECO:0007669"/>
    <property type="project" value="UniProtKB-SubCell"/>
</dbReference>
<dbReference type="GO" id="GO:0009039">
    <property type="term" value="F:urease activity"/>
    <property type="evidence" value="ECO:0007669"/>
    <property type="project" value="UniProtKB-EC"/>
</dbReference>
<keyword evidence="5" id="KW-1185">Reference proteome</keyword>
<dbReference type="InterPro" id="IPR050069">
    <property type="entry name" value="Urease_subunit"/>
</dbReference>
<dbReference type="Pfam" id="PF00547">
    <property type="entry name" value="Urease_gamma"/>
    <property type="match status" value="1"/>
</dbReference>
<gene>
    <name evidence="4" type="ORF">A7K91_17630</name>
</gene>
<proteinExistence type="inferred from homology"/>
<dbReference type="GO" id="GO:0016151">
    <property type="term" value="F:nickel cation binding"/>
    <property type="evidence" value="ECO:0007669"/>
    <property type="project" value="InterPro"/>
</dbReference>